<accession>A0A0A2V6E4</accession>
<protein>
    <submittedName>
        <fullName evidence="1">Uncharacterized protein</fullName>
    </submittedName>
</protein>
<dbReference type="AlphaFoldDB" id="A0A0A2V6E4"/>
<proteinExistence type="predicted"/>
<dbReference type="RefSeq" id="XP_015703158.1">
    <property type="nucleotide sequence ID" value="XM_015847249.1"/>
</dbReference>
<dbReference type="VEuPathDB" id="FungiDB:PAAG_11641"/>
<organism evidence="1 2">
    <name type="scientific">Paracoccidioides lutzii (strain ATCC MYA-826 / Pb01)</name>
    <name type="common">Paracoccidioides brasiliensis</name>
    <dbReference type="NCBI Taxonomy" id="502779"/>
    <lineage>
        <taxon>Eukaryota</taxon>
        <taxon>Fungi</taxon>
        <taxon>Dikarya</taxon>
        <taxon>Ascomycota</taxon>
        <taxon>Pezizomycotina</taxon>
        <taxon>Eurotiomycetes</taxon>
        <taxon>Eurotiomycetidae</taxon>
        <taxon>Onygenales</taxon>
        <taxon>Ajellomycetaceae</taxon>
        <taxon>Paracoccidioides</taxon>
    </lineage>
</organism>
<gene>
    <name evidence="1" type="ORF">PAAG_11641</name>
</gene>
<dbReference type="EMBL" id="KN293998">
    <property type="protein sequence ID" value="KGQ01650.1"/>
    <property type="molecule type" value="Genomic_DNA"/>
</dbReference>
<dbReference type="HOGENOM" id="CLU_2638711_0_0_1"/>
<reference evidence="1 2" key="1">
    <citation type="journal article" date="2011" name="PLoS Genet.">
        <title>Comparative genomic analysis of human fungal pathogens causing paracoccidioidomycosis.</title>
        <authorList>
            <person name="Desjardins C.A."/>
            <person name="Champion M.D."/>
            <person name="Holder J.W."/>
            <person name="Muszewska A."/>
            <person name="Goldberg J."/>
            <person name="Bailao A.M."/>
            <person name="Brigido M.M."/>
            <person name="Ferreira M.E."/>
            <person name="Garcia A.M."/>
            <person name="Grynberg M."/>
            <person name="Gujja S."/>
            <person name="Heiman D.I."/>
            <person name="Henn M.R."/>
            <person name="Kodira C.D."/>
            <person name="Leon-Narvaez H."/>
            <person name="Longo L.V."/>
            <person name="Ma L.J."/>
            <person name="Malavazi I."/>
            <person name="Matsuo A.L."/>
            <person name="Morais F.V."/>
            <person name="Pereira M."/>
            <person name="Rodriguez-Brito S."/>
            <person name="Sakthikumar S."/>
            <person name="Salem-Izacc S.M."/>
            <person name="Sykes S.M."/>
            <person name="Teixeira M.M."/>
            <person name="Vallejo M.C."/>
            <person name="Walter M.E."/>
            <person name="Yandava C."/>
            <person name="Young S."/>
            <person name="Zeng Q."/>
            <person name="Zucker J."/>
            <person name="Felipe M.S."/>
            <person name="Goldman G.H."/>
            <person name="Haas B.J."/>
            <person name="McEwen J.G."/>
            <person name="Nino-Vega G."/>
            <person name="Puccia R."/>
            <person name="San-Blas G."/>
            <person name="Soares C.M."/>
            <person name="Birren B.W."/>
            <person name="Cuomo C.A."/>
        </authorList>
    </citation>
    <scope>NUCLEOTIDE SEQUENCE [LARGE SCALE GENOMIC DNA]</scope>
    <source>
        <strain evidence="2">ATCC MYA-826 / Pb01</strain>
    </source>
</reference>
<dbReference type="Proteomes" id="UP000002059">
    <property type="component" value="Partially assembled WGS sequence"/>
</dbReference>
<dbReference type="GeneID" id="26970569"/>
<dbReference type="KEGG" id="pbl:PAAG_11641"/>
<name>A0A0A2V6E4_PARBA</name>
<keyword evidence="2" id="KW-1185">Reference proteome</keyword>
<evidence type="ECO:0000313" key="1">
    <source>
        <dbReference type="EMBL" id="KGQ01650.1"/>
    </source>
</evidence>
<evidence type="ECO:0000313" key="2">
    <source>
        <dbReference type="Proteomes" id="UP000002059"/>
    </source>
</evidence>
<sequence length="77" mass="9306">MIQKLWAARDRIEKEEKKISWDTKKSRVNKEVFGVGRGEAEVTLFLRSRRYKTVHGRRISINKYICSFDDDPWRRYG</sequence>